<sequence length="103" mass="11104">MASQLTELRKLAGLQGRLTNLSARQIASRPRGKGYSAHSIKRGAPQAAAHLANQHDLQTRSVVALAKHADPLDIPGTTVRYMGMHTTQLTHSHVLPGLLGRLI</sequence>
<proteinExistence type="predicted"/>
<reference evidence="2 3" key="1">
    <citation type="journal article" date="2021" name="MBio">
        <title>A New Model Trypanosomatid, Novymonas esmeraldas: Genomic Perception of Its 'Candidatus Pandoraea novymonadis' Endosymbiont.</title>
        <authorList>
            <person name="Zakharova A."/>
            <person name="Saura A."/>
            <person name="Butenko A."/>
            <person name="Podesvova L."/>
            <person name="Warmusova S."/>
            <person name="Kostygov A.Y."/>
            <person name="Nenarokova A."/>
            <person name="Lukes J."/>
            <person name="Opperdoes F.R."/>
            <person name="Yurchenko V."/>
        </authorList>
    </citation>
    <scope>NUCLEOTIDE SEQUENCE [LARGE SCALE GENOMIC DNA]</scope>
    <source>
        <strain evidence="2 3">E262AT.01</strain>
    </source>
</reference>
<accession>A0AAW0EX79</accession>
<dbReference type="Proteomes" id="UP001430356">
    <property type="component" value="Unassembled WGS sequence"/>
</dbReference>
<gene>
    <name evidence="2" type="ORF">NESM_000726300</name>
</gene>
<evidence type="ECO:0000256" key="1">
    <source>
        <dbReference type="SAM" id="MobiDB-lite"/>
    </source>
</evidence>
<evidence type="ECO:0000313" key="2">
    <source>
        <dbReference type="EMBL" id="KAK7197741.1"/>
    </source>
</evidence>
<keyword evidence="3" id="KW-1185">Reference proteome</keyword>
<evidence type="ECO:0000313" key="3">
    <source>
        <dbReference type="Proteomes" id="UP001430356"/>
    </source>
</evidence>
<organism evidence="2 3">
    <name type="scientific">Novymonas esmeraldas</name>
    <dbReference type="NCBI Taxonomy" id="1808958"/>
    <lineage>
        <taxon>Eukaryota</taxon>
        <taxon>Discoba</taxon>
        <taxon>Euglenozoa</taxon>
        <taxon>Kinetoplastea</taxon>
        <taxon>Metakinetoplastina</taxon>
        <taxon>Trypanosomatida</taxon>
        <taxon>Trypanosomatidae</taxon>
        <taxon>Novymonas</taxon>
    </lineage>
</organism>
<dbReference type="EMBL" id="JAECZO010000117">
    <property type="protein sequence ID" value="KAK7197741.1"/>
    <property type="molecule type" value="Genomic_DNA"/>
</dbReference>
<dbReference type="AlphaFoldDB" id="A0AAW0EX79"/>
<name>A0AAW0EX79_9TRYP</name>
<protein>
    <submittedName>
        <fullName evidence="2">Uncharacterized protein</fullName>
    </submittedName>
</protein>
<feature type="region of interest" description="Disordered" evidence="1">
    <location>
        <begin position="23"/>
        <end position="42"/>
    </location>
</feature>
<comment type="caution">
    <text evidence="2">The sequence shown here is derived from an EMBL/GenBank/DDBJ whole genome shotgun (WGS) entry which is preliminary data.</text>
</comment>